<dbReference type="RefSeq" id="WP_125980885.1">
    <property type="nucleotide sequence ID" value="NZ_QXGL01000003.1"/>
</dbReference>
<evidence type="ECO:0000313" key="2">
    <source>
        <dbReference type="EMBL" id="RSX53238.1"/>
    </source>
</evidence>
<dbReference type="Proteomes" id="UP000287533">
    <property type="component" value="Unassembled WGS sequence"/>
</dbReference>
<proteinExistence type="predicted"/>
<keyword evidence="1" id="KW-0812">Transmembrane</keyword>
<dbReference type="AlphaFoldDB" id="A0A430FKK8"/>
<name>A0A430FKK8_9BIFI</name>
<organism evidence="2 3">
    <name type="scientific">Bifidobacterium goeldii</name>
    <dbReference type="NCBI Taxonomy" id="2306975"/>
    <lineage>
        <taxon>Bacteria</taxon>
        <taxon>Bacillati</taxon>
        <taxon>Actinomycetota</taxon>
        <taxon>Actinomycetes</taxon>
        <taxon>Bifidobacteriales</taxon>
        <taxon>Bifidobacteriaceae</taxon>
        <taxon>Bifidobacterium</taxon>
    </lineage>
</organism>
<accession>A0A430FKK8</accession>
<keyword evidence="3" id="KW-1185">Reference proteome</keyword>
<sequence>MEQITERHPIPSSASRFAASILTALVFVVALNLRAPLTSVGPLLPTDRGVRTSQRDDVGSARLVAYPRVRRRLPDGAPGRRTPTCAEIPQNTPADRVTITIQLTVDEDQYFLARKYALEHNATLVELLQKTIKEYAASAAKTKAE</sequence>
<comment type="caution">
    <text evidence="2">The sequence shown here is derived from an EMBL/GenBank/DDBJ whole genome shotgun (WGS) entry which is preliminary data.</text>
</comment>
<evidence type="ECO:0000313" key="3">
    <source>
        <dbReference type="Proteomes" id="UP000287533"/>
    </source>
</evidence>
<dbReference type="EMBL" id="QXGL01000003">
    <property type="protein sequence ID" value="RSX53238.1"/>
    <property type="molecule type" value="Genomic_DNA"/>
</dbReference>
<feature type="transmembrane region" description="Helical" evidence="1">
    <location>
        <begin position="14"/>
        <end position="33"/>
    </location>
</feature>
<evidence type="ECO:0000256" key="1">
    <source>
        <dbReference type="SAM" id="Phobius"/>
    </source>
</evidence>
<protein>
    <submittedName>
        <fullName evidence="2">Uncharacterized protein</fullName>
    </submittedName>
</protein>
<gene>
    <name evidence="2" type="ORF">D2E25_1211</name>
</gene>
<keyword evidence="1" id="KW-1133">Transmembrane helix</keyword>
<dbReference type="OrthoDB" id="5317164at2"/>
<reference evidence="2 3" key="1">
    <citation type="submission" date="2018-09" db="EMBL/GenBank/DDBJ databases">
        <title>Characterization of the phylogenetic diversity of five novel species belonging to the genus Bifidobacterium.</title>
        <authorList>
            <person name="Lugli G.A."/>
            <person name="Duranti S."/>
            <person name="Milani C."/>
        </authorList>
    </citation>
    <scope>NUCLEOTIDE SEQUENCE [LARGE SCALE GENOMIC DNA]</scope>
    <source>
        <strain evidence="2 3">2034B</strain>
    </source>
</reference>
<keyword evidence="1" id="KW-0472">Membrane</keyword>